<dbReference type="InterPro" id="IPR045053">
    <property type="entry name" value="MAN-like"/>
</dbReference>
<evidence type="ECO:0000256" key="3">
    <source>
        <dbReference type="ARBA" id="ARBA00005641"/>
    </source>
</evidence>
<keyword evidence="12" id="KW-1185">Reference proteome</keyword>
<dbReference type="GO" id="GO:0016985">
    <property type="term" value="F:mannan endo-1,4-beta-mannosidase activity"/>
    <property type="evidence" value="ECO:0007669"/>
    <property type="project" value="UniProtKB-EC"/>
</dbReference>
<dbReference type="PANTHER" id="PTHR31451:SF39">
    <property type="entry name" value="MANNAN ENDO-1,4-BETA-MANNOSIDASE 1"/>
    <property type="match status" value="1"/>
</dbReference>
<evidence type="ECO:0000256" key="6">
    <source>
        <dbReference type="ARBA" id="ARBA00022729"/>
    </source>
</evidence>
<dbReference type="SUPFAM" id="SSF51445">
    <property type="entry name" value="(Trans)glycosidases"/>
    <property type="match status" value="1"/>
</dbReference>
<sequence length="489" mass="53831">MKSIITYTLLLLGALSTATAQSSRTKTHASSKWSFITMKGGHLYDNGKKFRFNSVNIPNLIMLQDRPGTGGAWVPPDPREQDDALTTVALMGGNAARSYTLAAGDGRHMKGANEFDEKAFVAMDYAIAIARKRGVRLIIPFINNHNGGDGAGVDGYGDYGGFAKLVGKPPSQFFTDGECIKVMENLITHTLNRKNTVNGVRYGDDPTILGWELGNELGGWDNEPPPAEWTVRMSQLIRKNSRSLVVDGTLIGGKTDRWYAIDREGGPDIYTDHLYGMGGKPDEQLLVDLANFCVGKGKAFFVGEFGLKNPESYDAIYKATADNENVAGALIWSLRFHSYEGGWYHHSEDGGYWAYHAPGFDESHGFSKEERNTIEAMRKGAARINGVNDNGHPTPSRPYLRPDIKHDYIRFVGAAWGQKYSLWRAEGGDSSLNWGSAPVKSDIWDNVESGQFSLKDDGAEGGKTYYYCVQAHNKDGKKGPFSNIVKVRT</sequence>
<evidence type="ECO:0000256" key="2">
    <source>
        <dbReference type="ARBA" id="ARBA00004613"/>
    </source>
</evidence>
<dbReference type="AlphaFoldDB" id="A0AAD5SGU8"/>
<evidence type="ECO:0000256" key="7">
    <source>
        <dbReference type="ARBA" id="ARBA00022801"/>
    </source>
</evidence>
<evidence type="ECO:0000259" key="10">
    <source>
        <dbReference type="Pfam" id="PF26410"/>
    </source>
</evidence>
<dbReference type="EMBL" id="JADGJD010000169">
    <property type="protein sequence ID" value="KAJ3053948.1"/>
    <property type="molecule type" value="Genomic_DNA"/>
</dbReference>
<evidence type="ECO:0000313" key="11">
    <source>
        <dbReference type="EMBL" id="KAJ3053948.1"/>
    </source>
</evidence>
<evidence type="ECO:0000313" key="12">
    <source>
        <dbReference type="Proteomes" id="UP001212841"/>
    </source>
</evidence>
<comment type="subcellular location">
    <subcellularLocation>
        <location evidence="2">Secreted</location>
    </subcellularLocation>
</comment>
<reference evidence="11" key="1">
    <citation type="submission" date="2020-05" db="EMBL/GenBank/DDBJ databases">
        <title>Phylogenomic resolution of chytrid fungi.</title>
        <authorList>
            <person name="Stajich J.E."/>
            <person name="Amses K."/>
            <person name="Simmons R."/>
            <person name="Seto K."/>
            <person name="Myers J."/>
            <person name="Bonds A."/>
            <person name="Quandt C.A."/>
            <person name="Barry K."/>
            <person name="Liu P."/>
            <person name="Grigoriev I."/>
            <person name="Longcore J.E."/>
            <person name="James T.Y."/>
        </authorList>
    </citation>
    <scope>NUCLEOTIDE SEQUENCE</scope>
    <source>
        <strain evidence="11">JEL0318</strain>
    </source>
</reference>
<organism evidence="11 12">
    <name type="scientific">Rhizophlyctis rosea</name>
    <dbReference type="NCBI Taxonomy" id="64517"/>
    <lineage>
        <taxon>Eukaryota</taxon>
        <taxon>Fungi</taxon>
        <taxon>Fungi incertae sedis</taxon>
        <taxon>Chytridiomycota</taxon>
        <taxon>Chytridiomycota incertae sedis</taxon>
        <taxon>Chytridiomycetes</taxon>
        <taxon>Rhizophlyctidales</taxon>
        <taxon>Rhizophlyctidaceae</taxon>
        <taxon>Rhizophlyctis</taxon>
    </lineage>
</organism>
<keyword evidence="5" id="KW-0964">Secreted</keyword>
<comment type="similarity">
    <text evidence="3">Belongs to the glycosyl hydrolase 5 (cellulase A) family.</text>
</comment>
<evidence type="ECO:0000256" key="8">
    <source>
        <dbReference type="ARBA" id="ARBA00023295"/>
    </source>
</evidence>
<protein>
    <recommendedName>
        <fullName evidence="4">mannan endo-1,4-beta-mannosidase</fullName>
        <ecNumber evidence="4">3.2.1.78</ecNumber>
    </recommendedName>
</protein>
<name>A0AAD5SGU8_9FUNG</name>
<accession>A0AAD5SGU8</accession>
<feature type="domain" description="Glycoside hydrolase family 5" evidence="10">
    <location>
        <begin position="158"/>
        <end position="247"/>
    </location>
</feature>
<dbReference type="InterPro" id="IPR017853">
    <property type="entry name" value="GH"/>
</dbReference>
<evidence type="ECO:0000256" key="9">
    <source>
        <dbReference type="SAM" id="SignalP"/>
    </source>
</evidence>
<dbReference type="GO" id="GO:0046355">
    <property type="term" value="P:mannan catabolic process"/>
    <property type="evidence" value="ECO:0007669"/>
    <property type="project" value="UniProtKB-ARBA"/>
</dbReference>
<keyword evidence="7" id="KW-0378">Hydrolase</keyword>
<feature type="chain" id="PRO_5042040682" description="mannan endo-1,4-beta-mannosidase" evidence="9">
    <location>
        <begin position="21"/>
        <end position="489"/>
    </location>
</feature>
<dbReference type="Gene3D" id="3.20.20.80">
    <property type="entry name" value="Glycosidases"/>
    <property type="match status" value="1"/>
</dbReference>
<dbReference type="Gene3D" id="2.60.40.10">
    <property type="entry name" value="Immunoglobulins"/>
    <property type="match status" value="1"/>
</dbReference>
<evidence type="ECO:0000256" key="4">
    <source>
        <dbReference type="ARBA" id="ARBA00012706"/>
    </source>
</evidence>
<keyword evidence="6 9" id="KW-0732">Signal</keyword>
<dbReference type="GO" id="GO:0005576">
    <property type="term" value="C:extracellular region"/>
    <property type="evidence" value="ECO:0007669"/>
    <property type="project" value="UniProtKB-SubCell"/>
</dbReference>
<comment type="catalytic activity">
    <reaction evidence="1">
        <text>Random hydrolysis of (1-&gt;4)-beta-D-mannosidic linkages in mannans, galactomannans and glucomannans.</text>
        <dbReference type="EC" id="3.2.1.78"/>
    </reaction>
</comment>
<dbReference type="InterPro" id="IPR013783">
    <property type="entry name" value="Ig-like_fold"/>
</dbReference>
<dbReference type="PANTHER" id="PTHR31451">
    <property type="match status" value="1"/>
</dbReference>
<keyword evidence="8" id="KW-0326">Glycosidase</keyword>
<evidence type="ECO:0000256" key="5">
    <source>
        <dbReference type="ARBA" id="ARBA00022525"/>
    </source>
</evidence>
<evidence type="ECO:0000256" key="1">
    <source>
        <dbReference type="ARBA" id="ARBA00001678"/>
    </source>
</evidence>
<dbReference type="Pfam" id="PF26410">
    <property type="entry name" value="GH5_mannosidase"/>
    <property type="match status" value="1"/>
</dbReference>
<gene>
    <name evidence="11" type="ORF">HK097_003021</name>
</gene>
<dbReference type="InterPro" id="IPR001547">
    <property type="entry name" value="Glyco_hydro_5"/>
</dbReference>
<dbReference type="Proteomes" id="UP001212841">
    <property type="component" value="Unassembled WGS sequence"/>
</dbReference>
<dbReference type="EC" id="3.2.1.78" evidence="4"/>
<feature type="signal peptide" evidence="9">
    <location>
        <begin position="1"/>
        <end position="20"/>
    </location>
</feature>
<comment type="caution">
    <text evidence="11">The sequence shown here is derived from an EMBL/GenBank/DDBJ whole genome shotgun (WGS) entry which is preliminary data.</text>
</comment>
<proteinExistence type="inferred from homology"/>